<reference evidence="2 3" key="1">
    <citation type="submission" date="2011-10" db="EMBL/GenBank/DDBJ databases">
        <title>The Genome Sequence of Fusobacterium sp. 4_1_13.</title>
        <authorList>
            <consortium name="The Broad Institute Genome Sequencing Platform"/>
            <person name="Earl A."/>
            <person name="Ward D."/>
            <person name="Feldgarden M."/>
            <person name="Gevers D."/>
            <person name="Strauss J."/>
            <person name="Ambrose C."/>
            <person name="Allen-Vercoe E."/>
            <person name="Young S.K."/>
            <person name="Zeng Q."/>
            <person name="Gargeya S."/>
            <person name="Fitzgerald M."/>
            <person name="Haas B."/>
            <person name="Abouelleil A."/>
            <person name="Alvarado L."/>
            <person name="Arachchi H.M."/>
            <person name="Berlin A."/>
            <person name="Brown A."/>
            <person name="Chapman S.B."/>
            <person name="Chen Z."/>
            <person name="Dunbar C."/>
            <person name="Freedman E."/>
            <person name="Gearin G."/>
            <person name="Goldberg J."/>
            <person name="Griggs A."/>
            <person name="Gujja S."/>
            <person name="Heiman D."/>
            <person name="Howarth C."/>
            <person name="Larson L."/>
            <person name="Lui A."/>
            <person name="MacDonald P.J."/>
            <person name="Montmayeur A."/>
            <person name="Murphy C."/>
            <person name="Neiman D."/>
            <person name="Pearson M."/>
            <person name="Priest M."/>
            <person name="Roberts A."/>
            <person name="Saif S."/>
            <person name="Shea T."/>
            <person name="Shenoy N."/>
            <person name="Sisk P."/>
            <person name="Stolte C."/>
            <person name="Sykes S."/>
            <person name="Wortman J."/>
            <person name="Nusbaum C."/>
            <person name="Birren B."/>
        </authorList>
    </citation>
    <scope>NUCLEOTIDE SEQUENCE [LARGE SCALE GENOMIC DNA]</scope>
    <source>
        <strain evidence="2 3">4_1_13</strain>
    </source>
</reference>
<dbReference type="HOGENOM" id="CLU_140176_16_1_0"/>
<dbReference type="RefSeq" id="WP_008701326.1">
    <property type="nucleotide sequence ID" value="NZ_KQ235735.1"/>
</dbReference>
<gene>
    <name evidence="2" type="ORF">FSCG_00008</name>
</gene>
<evidence type="ECO:0000313" key="3">
    <source>
        <dbReference type="Proteomes" id="UP000004925"/>
    </source>
</evidence>
<organism evidence="2 3">
    <name type="scientific">Fusobacterium vincentii 4_1_13</name>
    <dbReference type="NCBI Taxonomy" id="469606"/>
    <lineage>
        <taxon>Bacteria</taxon>
        <taxon>Fusobacteriati</taxon>
        <taxon>Fusobacteriota</taxon>
        <taxon>Fusobacteriia</taxon>
        <taxon>Fusobacteriales</taxon>
        <taxon>Fusobacteriaceae</taxon>
        <taxon>Fusobacterium</taxon>
    </lineage>
</organism>
<accession>A0A0M1VRR2</accession>
<dbReference type="InterPro" id="IPR010093">
    <property type="entry name" value="SinI_DNA-bd"/>
</dbReference>
<dbReference type="NCBIfam" id="TIGR01764">
    <property type="entry name" value="excise"/>
    <property type="match status" value="1"/>
</dbReference>
<dbReference type="Proteomes" id="UP000004925">
    <property type="component" value="Unassembled WGS sequence"/>
</dbReference>
<proteinExistence type="predicted"/>
<sequence length="76" mass="8855">MLEKYPDILKVPEISQILRIGIQKVYKLLKSGEIKNKKIGNLYFISKEDLIKYIRGNKTKNSSSLSIKEKRDESKI</sequence>
<evidence type="ECO:0000313" key="2">
    <source>
        <dbReference type="EMBL" id="EEO39295.1"/>
    </source>
</evidence>
<comment type="caution">
    <text evidence="2">The sequence shown here is derived from an EMBL/GenBank/DDBJ whole genome shotgun (WGS) entry which is preliminary data.</text>
</comment>
<dbReference type="Pfam" id="PF12728">
    <property type="entry name" value="HTH_17"/>
    <property type="match status" value="1"/>
</dbReference>
<dbReference type="EMBL" id="ACDE02000013">
    <property type="protein sequence ID" value="EEO39295.1"/>
    <property type="molecule type" value="Genomic_DNA"/>
</dbReference>
<protein>
    <submittedName>
        <fullName evidence="2">Excisionase family DNA binding domain-containing protein</fullName>
    </submittedName>
</protein>
<feature type="domain" description="Helix-turn-helix" evidence="1">
    <location>
        <begin position="9"/>
        <end position="57"/>
    </location>
</feature>
<dbReference type="AlphaFoldDB" id="A0A0M1VRR2"/>
<evidence type="ECO:0000259" key="1">
    <source>
        <dbReference type="Pfam" id="PF12728"/>
    </source>
</evidence>
<name>A0A0M1VRR2_FUSVC</name>
<dbReference type="GO" id="GO:0003677">
    <property type="term" value="F:DNA binding"/>
    <property type="evidence" value="ECO:0007669"/>
    <property type="project" value="InterPro"/>
</dbReference>
<dbReference type="InterPro" id="IPR041657">
    <property type="entry name" value="HTH_17"/>
</dbReference>